<gene>
    <name evidence="3" type="ORF">MCHLO_16538</name>
</gene>
<name>A0ABQ0ME07_MYCCL</name>
<feature type="chain" id="PRO_5045982903" evidence="2">
    <location>
        <begin position="20"/>
        <end position="83"/>
    </location>
</feature>
<feature type="signal peptide" evidence="2">
    <location>
        <begin position="1"/>
        <end position="19"/>
    </location>
</feature>
<dbReference type="EMBL" id="DF849943">
    <property type="protein sequence ID" value="GAT60401.1"/>
    <property type="molecule type" value="Genomic_DNA"/>
</dbReference>
<accession>A0ABQ0ME07</accession>
<reference evidence="3" key="1">
    <citation type="submission" date="2014-09" db="EMBL/GenBank/DDBJ databases">
        <title>Genome sequence of the luminous mushroom Mycena chlorophos for searching fungal bioluminescence genes.</title>
        <authorList>
            <person name="Tanaka Y."/>
            <person name="Kasuga D."/>
            <person name="Oba Y."/>
            <person name="Hase S."/>
            <person name="Sato K."/>
            <person name="Oba Y."/>
            <person name="Sakakibara Y."/>
        </authorList>
    </citation>
    <scope>NUCLEOTIDE SEQUENCE</scope>
</reference>
<proteinExistence type="predicted"/>
<organism evidence="3 4">
    <name type="scientific">Mycena chlorophos</name>
    <name type="common">Agaric fungus</name>
    <name type="synonym">Agaricus chlorophos</name>
    <dbReference type="NCBI Taxonomy" id="658473"/>
    <lineage>
        <taxon>Eukaryota</taxon>
        <taxon>Fungi</taxon>
        <taxon>Dikarya</taxon>
        <taxon>Basidiomycota</taxon>
        <taxon>Agaricomycotina</taxon>
        <taxon>Agaricomycetes</taxon>
        <taxon>Agaricomycetidae</taxon>
        <taxon>Agaricales</taxon>
        <taxon>Marasmiineae</taxon>
        <taxon>Mycenaceae</taxon>
        <taxon>Mycena</taxon>
    </lineage>
</organism>
<evidence type="ECO:0000313" key="4">
    <source>
        <dbReference type="Proteomes" id="UP000815677"/>
    </source>
</evidence>
<evidence type="ECO:0000256" key="1">
    <source>
        <dbReference type="SAM" id="MobiDB-lite"/>
    </source>
</evidence>
<feature type="compositionally biased region" description="Polar residues" evidence="1">
    <location>
        <begin position="61"/>
        <end position="75"/>
    </location>
</feature>
<sequence>MLARLNALLLLSAALLVRAAPQNGDPPPSEPVFTATRVYETLVSTPPYFVTLTTMITWTESPSTSIANPTGTPVTSVAWKRDE</sequence>
<dbReference type="Proteomes" id="UP000815677">
    <property type="component" value="Unassembled WGS sequence"/>
</dbReference>
<evidence type="ECO:0000313" key="3">
    <source>
        <dbReference type="EMBL" id="GAT60401.1"/>
    </source>
</evidence>
<feature type="region of interest" description="Disordered" evidence="1">
    <location>
        <begin position="61"/>
        <end position="83"/>
    </location>
</feature>
<keyword evidence="4" id="KW-1185">Reference proteome</keyword>
<evidence type="ECO:0000256" key="2">
    <source>
        <dbReference type="SAM" id="SignalP"/>
    </source>
</evidence>
<protein>
    <submittedName>
        <fullName evidence="3">Uncharacterized protein</fullName>
    </submittedName>
</protein>
<keyword evidence="2" id="KW-0732">Signal</keyword>